<dbReference type="Pfam" id="PF07396">
    <property type="entry name" value="Porin_O_P"/>
    <property type="match status" value="1"/>
</dbReference>
<dbReference type="SUPFAM" id="SSF56935">
    <property type="entry name" value="Porins"/>
    <property type="match status" value="1"/>
</dbReference>
<name>A0A2P1PRZ9_9GAMM</name>
<dbReference type="OrthoDB" id="9807854at2"/>
<gene>
    <name evidence="2" type="ORF">C7S18_10550</name>
</gene>
<evidence type="ECO:0000256" key="1">
    <source>
        <dbReference type="SAM" id="SignalP"/>
    </source>
</evidence>
<organism evidence="2 3">
    <name type="scientific">Ahniella affigens</name>
    <dbReference type="NCBI Taxonomy" id="2021234"/>
    <lineage>
        <taxon>Bacteria</taxon>
        <taxon>Pseudomonadati</taxon>
        <taxon>Pseudomonadota</taxon>
        <taxon>Gammaproteobacteria</taxon>
        <taxon>Lysobacterales</taxon>
        <taxon>Rhodanobacteraceae</taxon>
        <taxon>Ahniella</taxon>
    </lineage>
</organism>
<dbReference type="KEGG" id="xba:C7S18_10550"/>
<sequence>MKPVRHLLAMAVLAGLSAQAQAEMNLDIIGDNEIAIEALIQADYNAFSNNYEFARLDGVALTSAQQTTLANSFGVLKDDNSMRRSEFILKGKGPVYDWTIGYDFSTQAGKGKFLDVNYRYRLTADYGVRVGQFKQPNSLEELASTRYNDFISKAVTTNAFAIARRVGVEAQTGGASWTLTGTWFGRELTTGLARGPGYGVRATWAPLMTDTDTVHLGVSAIRADTRHDLYRNRVRPDADLSNLRLIDTGDLKDADHLTTLGVEGLWLHGPFKVMGEYMKSDIARTANDDFSGDSWYLSGVWNITGEAFTYKQGVYNTPLPNDPGYKGMFQAAVRYDTIDLDDRMVNGGTQDSWTAGVNWYWRQNLKLMLNYVKVDTDRNVRISGVSSPILMSNDPDILEVRVQFML</sequence>
<evidence type="ECO:0000313" key="3">
    <source>
        <dbReference type="Proteomes" id="UP000241074"/>
    </source>
</evidence>
<keyword evidence="3" id="KW-1185">Reference proteome</keyword>
<feature type="chain" id="PRO_5015155401" evidence="1">
    <location>
        <begin position="23"/>
        <end position="406"/>
    </location>
</feature>
<keyword evidence="1" id="KW-0732">Signal</keyword>
<dbReference type="Gene3D" id="2.40.160.10">
    <property type="entry name" value="Porin"/>
    <property type="match status" value="1"/>
</dbReference>
<feature type="signal peptide" evidence="1">
    <location>
        <begin position="1"/>
        <end position="22"/>
    </location>
</feature>
<proteinExistence type="predicted"/>
<dbReference type="RefSeq" id="WP_106891530.1">
    <property type="nucleotide sequence ID" value="NZ_CP027860.1"/>
</dbReference>
<evidence type="ECO:0000313" key="2">
    <source>
        <dbReference type="EMBL" id="AVP97610.1"/>
    </source>
</evidence>
<dbReference type="Proteomes" id="UP000241074">
    <property type="component" value="Chromosome"/>
</dbReference>
<dbReference type="AlphaFoldDB" id="A0A2P1PRZ9"/>
<accession>A0A2P1PRZ9</accession>
<reference evidence="2 3" key="2">
    <citation type="submission" date="2018-03" db="EMBL/GenBank/DDBJ databases">
        <authorList>
            <person name="Keele B.F."/>
        </authorList>
    </citation>
    <scope>NUCLEOTIDE SEQUENCE [LARGE SCALE GENOMIC DNA]</scope>
    <source>
        <strain evidence="2 3">D13</strain>
    </source>
</reference>
<dbReference type="InterPro" id="IPR023614">
    <property type="entry name" value="Porin_dom_sf"/>
</dbReference>
<dbReference type="EMBL" id="CP027860">
    <property type="protein sequence ID" value="AVP97610.1"/>
    <property type="molecule type" value="Genomic_DNA"/>
</dbReference>
<protein>
    <submittedName>
        <fullName evidence="2">Porin</fullName>
    </submittedName>
</protein>
<dbReference type="InterPro" id="IPR010870">
    <property type="entry name" value="Porin_O/P"/>
</dbReference>
<reference evidence="2 3" key="1">
    <citation type="submission" date="2018-03" db="EMBL/GenBank/DDBJ databases">
        <title>Ahniella affigens gen. nov., sp. nov., a gammaproteobacterium isolated from sandy soil near a stream.</title>
        <authorList>
            <person name="Ko Y."/>
            <person name="Kim J.-H."/>
        </authorList>
    </citation>
    <scope>NUCLEOTIDE SEQUENCE [LARGE SCALE GENOMIC DNA]</scope>
    <source>
        <strain evidence="2 3">D13</strain>
    </source>
</reference>